<protein>
    <recommendedName>
        <fullName evidence="9">Chitinase domain-containing protein 1</fullName>
    </recommendedName>
</protein>
<dbReference type="Proteomes" id="UP000002254">
    <property type="component" value="Chromosome 18"/>
</dbReference>
<keyword evidence="5" id="KW-0732">Signal</keyword>
<dbReference type="GO" id="GO:0005576">
    <property type="term" value="C:extracellular region"/>
    <property type="evidence" value="ECO:0007669"/>
    <property type="project" value="UniProtKB-SubCell"/>
</dbReference>
<dbReference type="GO" id="GO:0005975">
    <property type="term" value="P:carbohydrate metabolic process"/>
    <property type="evidence" value="ECO:0007669"/>
    <property type="project" value="InterPro"/>
</dbReference>
<evidence type="ECO:0000256" key="4">
    <source>
        <dbReference type="ARBA" id="ARBA00022525"/>
    </source>
</evidence>
<gene>
    <name evidence="11" type="primary">CHID1</name>
</gene>
<evidence type="ECO:0000256" key="5">
    <source>
        <dbReference type="ARBA" id="ARBA00022729"/>
    </source>
</evidence>
<dbReference type="InterPro" id="IPR017853">
    <property type="entry name" value="GH"/>
</dbReference>
<dbReference type="SMART" id="SM00636">
    <property type="entry name" value="Glyco_18"/>
    <property type="match status" value="1"/>
</dbReference>
<dbReference type="Ensembl" id="ENSCAFT00000015230.5">
    <property type="protein sequence ID" value="ENSCAFP00000014094.5"/>
    <property type="gene ID" value="ENSCAFG00000009586.5"/>
</dbReference>
<dbReference type="Gene3D" id="1.10.8.360">
    <property type="entry name" value="3,6-anhydro-alpha-l-galactosidase"/>
    <property type="match status" value="1"/>
</dbReference>
<proteinExistence type="inferred from homology"/>
<dbReference type="GO" id="GO:0005764">
    <property type="term" value="C:lysosome"/>
    <property type="evidence" value="ECO:0007669"/>
    <property type="project" value="UniProtKB-SubCell"/>
</dbReference>
<dbReference type="PANTHER" id="PTHR46066:SF2">
    <property type="entry name" value="CHITINASE DOMAIN-CONTAINING PROTEIN 1"/>
    <property type="match status" value="1"/>
</dbReference>
<evidence type="ECO:0000259" key="10">
    <source>
        <dbReference type="PROSITE" id="PS51910"/>
    </source>
</evidence>
<dbReference type="Pfam" id="PF00704">
    <property type="entry name" value="Glyco_hydro_18"/>
    <property type="match status" value="1"/>
</dbReference>
<dbReference type="CDD" id="cd02876">
    <property type="entry name" value="GH18_SI-CLP"/>
    <property type="match status" value="1"/>
</dbReference>
<comment type="function">
    <text evidence="7">Saccharide- and LPS-binding protein with possible roles in pathogen sensing and endotoxin neutralization. Ligand-binding specificity relates to the length of the oligosaccharides, with preference for chitotetraose (in vitro).</text>
</comment>
<accession>A0A8P0NBQ5</accession>
<evidence type="ECO:0000256" key="1">
    <source>
        <dbReference type="ARBA" id="ARBA00004371"/>
    </source>
</evidence>
<keyword evidence="6" id="KW-0458">Lysosome</keyword>
<reference evidence="11 12" key="1">
    <citation type="journal article" date="2005" name="Nature">
        <title>Genome sequence, comparative analysis and haplotype structure of the domestic dog.</title>
        <authorList>
            <consortium name="Broad Sequencing Platform"/>
            <person name="Lindblad-Toh K."/>
            <person name="Wade C.M."/>
            <person name="Mikkelsen T.S."/>
            <person name="Karlsson E.K."/>
            <person name="Jaffe D.B."/>
            <person name="Kamal M."/>
            <person name="Clamp M."/>
            <person name="Chang J.L."/>
            <person name="Kulbokas E.J. III"/>
            <person name="Zody M.C."/>
            <person name="Mauceli E."/>
            <person name="Xie X."/>
            <person name="Breen M."/>
            <person name="Wayne R.K."/>
            <person name="Ostrander E.A."/>
            <person name="Ponting C.P."/>
            <person name="Galibert F."/>
            <person name="Smith D.R."/>
            <person name="DeJong P.J."/>
            <person name="Kirkness E."/>
            <person name="Alvarez P."/>
            <person name="Biagi T."/>
            <person name="Brockman W."/>
            <person name="Butler J."/>
            <person name="Chin C.W."/>
            <person name="Cook A."/>
            <person name="Cuff J."/>
            <person name="Daly M.J."/>
            <person name="DeCaprio D."/>
            <person name="Gnerre S."/>
            <person name="Grabherr M."/>
            <person name="Kellis M."/>
            <person name="Kleber M."/>
            <person name="Bardeleben C."/>
            <person name="Goodstadt L."/>
            <person name="Heger A."/>
            <person name="Hitte C."/>
            <person name="Kim L."/>
            <person name="Koepfli K.P."/>
            <person name="Parker H.G."/>
            <person name="Pollinger J.P."/>
            <person name="Searle S.M."/>
            <person name="Sutter N.B."/>
            <person name="Thomas R."/>
            <person name="Webber C."/>
            <person name="Baldwin J."/>
            <person name="Abebe A."/>
            <person name="Abouelleil A."/>
            <person name="Aftuck L."/>
            <person name="Ait-Zahra M."/>
            <person name="Aldredge T."/>
            <person name="Allen N."/>
            <person name="An P."/>
            <person name="Anderson S."/>
            <person name="Antoine C."/>
            <person name="Arachchi H."/>
            <person name="Aslam A."/>
            <person name="Ayotte L."/>
            <person name="Bachantsang P."/>
            <person name="Barry A."/>
            <person name="Bayul T."/>
            <person name="Benamara M."/>
            <person name="Berlin A."/>
            <person name="Bessette D."/>
            <person name="Blitshteyn B."/>
            <person name="Bloom T."/>
            <person name="Blye J."/>
            <person name="Boguslavskiy L."/>
            <person name="Bonnet C."/>
            <person name="Boukhgalter B."/>
            <person name="Brown A."/>
            <person name="Cahill P."/>
            <person name="Calixte N."/>
            <person name="Camarata J."/>
            <person name="Cheshatsang Y."/>
            <person name="Chu J."/>
            <person name="Citroen M."/>
            <person name="Collymore A."/>
            <person name="Cooke P."/>
            <person name="Dawoe T."/>
            <person name="Daza R."/>
            <person name="Decktor K."/>
            <person name="DeGray S."/>
            <person name="Dhargay N."/>
            <person name="Dooley K."/>
            <person name="Dooley K."/>
            <person name="Dorje P."/>
            <person name="Dorjee K."/>
            <person name="Dorris L."/>
            <person name="Duffey N."/>
            <person name="Dupes A."/>
            <person name="Egbiremolen O."/>
            <person name="Elong R."/>
            <person name="Falk J."/>
            <person name="Farina A."/>
            <person name="Faro S."/>
            <person name="Ferguson D."/>
            <person name="Ferreira P."/>
            <person name="Fisher S."/>
            <person name="FitzGerald M."/>
            <person name="Foley K."/>
            <person name="Foley C."/>
            <person name="Franke A."/>
            <person name="Friedrich D."/>
            <person name="Gage D."/>
            <person name="Garber M."/>
            <person name="Gearin G."/>
            <person name="Giannoukos G."/>
            <person name="Goode T."/>
            <person name="Goyette A."/>
            <person name="Graham J."/>
            <person name="Grandbois E."/>
            <person name="Gyaltsen K."/>
            <person name="Hafez N."/>
            <person name="Hagopian D."/>
            <person name="Hagos B."/>
            <person name="Hall J."/>
            <person name="Healy C."/>
            <person name="Hegarty R."/>
            <person name="Honan T."/>
            <person name="Horn A."/>
            <person name="Houde N."/>
            <person name="Hughes L."/>
            <person name="Hunnicutt L."/>
            <person name="Husby M."/>
            <person name="Jester B."/>
            <person name="Jones C."/>
            <person name="Kamat A."/>
            <person name="Kanga B."/>
            <person name="Kells C."/>
            <person name="Khazanovich D."/>
            <person name="Kieu A.C."/>
            <person name="Kisner P."/>
            <person name="Kumar M."/>
            <person name="Lance K."/>
            <person name="Landers T."/>
            <person name="Lara M."/>
            <person name="Lee W."/>
            <person name="Leger J.P."/>
            <person name="Lennon N."/>
            <person name="Leuper L."/>
            <person name="LeVine S."/>
            <person name="Liu J."/>
            <person name="Liu X."/>
            <person name="Lokyitsang Y."/>
            <person name="Lokyitsang T."/>
            <person name="Lui A."/>
            <person name="Macdonald J."/>
            <person name="Major J."/>
            <person name="Marabella R."/>
            <person name="Maru K."/>
            <person name="Matthews C."/>
            <person name="McDonough S."/>
            <person name="Mehta T."/>
            <person name="Meldrim J."/>
            <person name="Melnikov A."/>
            <person name="Meneus L."/>
            <person name="Mihalev A."/>
            <person name="Mihova T."/>
            <person name="Miller K."/>
            <person name="Mittelman R."/>
            <person name="Mlenga V."/>
            <person name="Mulrain L."/>
            <person name="Munson G."/>
            <person name="Navidi A."/>
            <person name="Naylor J."/>
            <person name="Nguyen T."/>
            <person name="Nguyen N."/>
            <person name="Nguyen C."/>
            <person name="Nguyen T."/>
            <person name="Nicol R."/>
            <person name="Norbu N."/>
            <person name="Norbu C."/>
            <person name="Novod N."/>
            <person name="Nyima T."/>
            <person name="Olandt P."/>
            <person name="O'Neill B."/>
            <person name="O'Neill K."/>
            <person name="Osman S."/>
            <person name="Oyono L."/>
            <person name="Patti C."/>
            <person name="Perrin D."/>
            <person name="Phunkhang P."/>
            <person name="Pierre F."/>
            <person name="Priest M."/>
            <person name="Rachupka A."/>
            <person name="Raghuraman S."/>
            <person name="Rameau R."/>
            <person name="Ray V."/>
            <person name="Raymond C."/>
            <person name="Rege F."/>
            <person name="Rise C."/>
            <person name="Rogers J."/>
            <person name="Rogov P."/>
            <person name="Sahalie J."/>
            <person name="Settipalli S."/>
            <person name="Sharpe T."/>
            <person name="Shea T."/>
            <person name="Sheehan M."/>
            <person name="Sherpa N."/>
            <person name="Shi J."/>
            <person name="Shih D."/>
            <person name="Sloan J."/>
            <person name="Smith C."/>
            <person name="Sparrow T."/>
            <person name="Stalker J."/>
            <person name="Stange-Thomann N."/>
            <person name="Stavropoulos S."/>
            <person name="Stone C."/>
            <person name="Stone S."/>
            <person name="Sykes S."/>
            <person name="Tchuinga P."/>
            <person name="Tenzing P."/>
            <person name="Tesfaye S."/>
            <person name="Thoulutsang D."/>
            <person name="Thoulutsang Y."/>
            <person name="Topham K."/>
            <person name="Topping I."/>
            <person name="Tsamla T."/>
            <person name="Vassiliev H."/>
            <person name="Venkataraman V."/>
            <person name="Vo A."/>
            <person name="Wangchuk T."/>
            <person name="Wangdi T."/>
            <person name="Weiand M."/>
            <person name="Wilkinson J."/>
            <person name="Wilson A."/>
            <person name="Yadav S."/>
            <person name="Yang S."/>
            <person name="Yang X."/>
            <person name="Young G."/>
            <person name="Yu Q."/>
            <person name="Zainoun J."/>
            <person name="Zembek L."/>
            <person name="Zimmer A."/>
            <person name="Lander E.S."/>
        </authorList>
    </citation>
    <scope>NUCLEOTIDE SEQUENCE [LARGE SCALE GENOMIC DNA]</scope>
    <source>
        <strain evidence="11">Boxer</strain>
    </source>
</reference>
<evidence type="ECO:0000256" key="9">
    <source>
        <dbReference type="ARBA" id="ARBA00040976"/>
    </source>
</evidence>
<organism evidence="11 12">
    <name type="scientific">Canis lupus familiaris</name>
    <name type="common">Dog</name>
    <name type="synonym">Canis familiaris</name>
    <dbReference type="NCBI Taxonomy" id="9615"/>
    <lineage>
        <taxon>Eukaryota</taxon>
        <taxon>Metazoa</taxon>
        <taxon>Chordata</taxon>
        <taxon>Craniata</taxon>
        <taxon>Vertebrata</taxon>
        <taxon>Euteleostomi</taxon>
        <taxon>Mammalia</taxon>
        <taxon>Eutheria</taxon>
        <taxon>Laurasiatheria</taxon>
        <taxon>Carnivora</taxon>
        <taxon>Caniformia</taxon>
        <taxon>Canidae</taxon>
        <taxon>Canis</taxon>
    </lineage>
</organism>
<evidence type="ECO:0000313" key="12">
    <source>
        <dbReference type="Proteomes" id="UP000002254"/>
    </source>
</evidence>
<dbReference type="Gene3D" id="3.20.20.80">
    <property type="entry name" value="Glycosidases"/>
    <property type="match status" value="1"/>
</dbReference>
<comment type="similarity">
    <text evidence="3">Belongs to the glycosyl hydrolase 18 family.</text>
</comment>
<feature type="domain" description="GH18" evidence="10">
    <location>
        <begin position="468"/>
        <end position="782"/>
    </location>
</feature>
<dbReference type="GO" id="GO:0008061">
    <property type="term" value="F:chitin binding"/>
    <property type="evidence" value="ECO:0007669"/>
    <property type="project" value="InterPro"/>
</dbReference>
<evidence type="ECO:0000256" key="6">
    <source>
        <dbReference type="ARBA" id="ARBA00023228"/>
    </source>
</evidence>
<evidence type="ECO:0000256" key="3">
    <source>
        <dbReference type="ARBA" id="ARBA00009336"/>
    </source>
</evidence>
<dbReference type="AlphaFoldDB" id="A0A8P0NBQ5"/>
<dbReference type="FunFam" id="3.10.50.10:FF:000002">
    <property type="entry name" value="Chitinase domain-containing protein 1"/>
    <property type="match status" value="1"/>
</dbReference>
<evidence type="ECO:0000256" key="2">
    <source>
        <dbReference type="ARBA" id="ARBA00004613"/>
    </source>
</evidence>
<evidence type="ECO:0000256" key="7">
    <source>
        <dbReference type="ARBA" id="ARBA00037756"/>
    </source>
</evidence>
<comment type="subunit">
    <text evidence="8">Interacts with STAB1.</text>
</comment>
<dbReference type="InterPro" id="IPR029070">
    <property type="entry name" value="Chitinase_insertion_sf"/>
</dbReference>
<dbReference type="Gene3D" id="3.10.50.10">
    <property type="match status" value="1"/>
</dbReference>
<dbReference type="PROSITE" id="PS51910">
    <property type="entry name" value="GH18_2"/>
    <property type="match status" value="1"/>
</dbReference>
<sequence>MLEGVSVNSKVPLHIPGELWVFQGASACSKGSLCILGDLCVFWVPLCVPGGVCVFQGASVYSRGSLCIPGELWVFQGASACSKGSLCILGDLCVFWVPLCVPGGVCVFQDASVYSRGSLCIPGELWVFQSASACSKGSLCILGDLCVFWVPLCVPGGVCVFQDASVYSRGSLCIPGELWVFQGASACSKGSLCILGDLCVFWVPLCVPGGVCVFQGASVYSRGSLCIPGCLCVFQGISVYSMTPLSVPGDVCIFQGISACSRGSLYIPGYLCLFRGMSVYSRGSLCIPGHLCMFQEISVYSMAPLSVPGDVCIFQRISVCSRGSLCILRHLCLFQGISAYSRGSLHIPGDLCVFQWISVYSKAPLSVPGCICIFQAPWPPKLDRTVTSTMRMLLSMLWLALACSSVHTTLSKSDAKKAASKTLLEKTQFSEKPVQDRGLVVTELRAEDVVLEHRSYCSPKARERHFAGDVLGYVTPWNSHGYDVAKVFGGKFTQISPVWLQLKRRGREMFEVTGLHDVDQGWMRAVRKQAKGLRIVPRLLFEDWTHEDFRNVLDSEDEIEELGKTMVQVAKSQHFDGFVVEVWSQLLSQKHVGLIHMLTHLAEALHQARLLAILVIPPAVTPGTDQLGMFTHKEFEQLAPVLDGFSLMTYDYPTAQQPGPNAPLSWVRACVQVLDPKSKWRSKILLGLNLYGMDYAASRDAREPVIGARYIQMLKDHRPRIIWDSQAAEHFFEYKKSRGGRHIVFYPTLKSVQVRLELARELGVGVSMWELGQGLDYFYDLL</sequence>
<dbReference type="InterPro" id="IPR011583">
    <property type="entry name" value="Chitinase_II/V-like_cat"/>
</dbReference>
<evidence type="ECO:0000313" key="11">
    <source>
        <dbReference type="Ensembl" id="ENSCAFP00000014094.5"/>
    </source>
</evidence>
<dbReference type="InterPro" id="IPR001223">
    <property type="entry name" value="Glyco_hydro18_cat"/>
</dbReference>
<reference evidence="11" key="2">
    <citation type="submission" date="2025-08" db="UniProtKB">
        <authorList>
            <consortium name="Ensembl"/>
        </authorList>
    </citation>
    <scope>IDENTIFICATION</scope>
</reference>
<keyword evidence="4" id="KW-0964">Secreted</keyword>
<comment type="subcellular location">
    <subcellularLocation>
        <location evidence="1">Lysosome</location>
    </subcellularLocation>
    <subcellularLocation>
        <location evidence="2">Secreted</location>
    </subcellularLocation>
</comment>
<dbReference type="OrthoDB" id="10254444at2759"/>
<dbReference type="PANTHER" id="PTHR46066">
    <property type="entry name" value="CHITINASE DOMAIN-CONTAINING PROTEIN 1 FAMILY MEMBER"/>
    <property type="match status" value="1"/>
</dbReference>
<name>A0A8P0NBQ5_CANLF</name>
<dbReference type="FunFam" id="3.20.20.80:FF:000028">
    <property type="entry name" value="Chitinase domain-containing protein 1"/>
    <property type="match status" value="1"/>
</dbReference>
<dbReference type="SUPFAM" id="SSF51445">
    <property type="entry name" value="(Trans)glycosidases"/>
    <property type="match status" value="1"/>
</dbReference>
<evidence type="ECO:0000256" key="8">
    <source>
        <dbReference type="ARBA" id="ARBA00038832"/>
    </source>
</evidence>
<dbReference type="FunCoup" id="A0A8P0NBQ5">
    <property type="interactions" value="458"/>
</dbReference>